<dbReference type="InterPro" id="IPR011249">
    <property type="entry name" value="Metalloenz_LuxS/M16"/>
</dbReference>
<name>A0AAJ2NSJ3_ALKPS</name>
<dbReference type="EMBL" id="JAWJAY010000524">
    <property type="protein sequence ID" value="MDV2887825.1"/>
    <property type="molecule type" value="Genomic_DNA"/>
</dbReference>
<evidence type="ECO:0000313" key="2">
    <source>
        <dbReference type="Proteomes" id="UP001285636"/>
    </source>
</evidence>
<sequence length="92" mass="10681">ISFLIEIANEKFLNDPTTLLKKGLEFLAEILNNPNISENKFDQETVDKEKRTLKQRIQSVYDDKMRYSNVRLIEEMCKGEPYALQVNGEAEA</sequence>
<proteinExistence type="predicted"/>
<accession>A0AAJ2NSJ3</accession>
<feature type="non-terminal residue" evidence="1">
    <location>
        <position position="1"/>
    </location>
</feature>
<organism evidence="1 2">
    <name type="scientific">Alkalihalophilus pseudofirmus</name>
    <name type="common">Bacillus pseudofirmus</name>
    <dbReference type="NCBI Taxonomy" id="79885"/>
    <lineage>
        <taxon>Bacteria</taxon>
        <taxon>Bacillati</taxon>
        <taxon>Bacillota</taxon>
        <taxon>Bacilli</taxon>
        <taxon>Bacillales</taxon>
        <taxon>Bacillaceae</taxon>
        <taxon>Alkalihalophilus</taxon>
    </lineage>
</organism>
<dbReference type="GO" id="GO:0046872">
    <property type="term" value="F:metal ion binding"/>
    <property type="evidence" value="ECO:0007669"/>
    <property type="project" value="InterPro"/>
</dbReference>
<gene>
    <name evidence="1" type="ORF">RYX45_21900</name>
</gene>
<feature type="non-terminal residue" evidence="1">
    <location>
        <position position="92"/>
    </location>
</feature>
<protein>
    <submittedName>
        <fullName evidence="1">Insulinase family protein</fullName>
    </submittedName>
</protein>
<dbReference type="Gene3D" id="3.30.830.10">
    <property type="entry name" value="Metalloenzyme, LuxS/M16 peptidase-like"/>
    <property type="match status" value="1"/>
</dbReference>
<dbReference type="SUPFAM" id="SSF63411">
    <property type="entry name" value="LuxS/MPP-like metallohydrolase"/>
    <property type="match status" value="1"/>
</dbReference>
<dbReference type="Proteomes" id="UP001285636">
    <property type="component" value="Unassembled WGS sequence"/>
</dbReference>
<reference evidence="1" key="1">
    <citation type="submission" date="2023-10" db="EMBL/GenBank/DDBJ databases">
        <title>Screening of Alkalihalophilus pseudofirmusBZ-TG-HK211 and Its Alleviation of Salt Stress on Rapeseed Growth.</title>
        <authorList>
            <person name="Zhao B."/>
            <person name="Guo T."/>
        </authorList>
    </citation>
    <scope>NUCLEOTIDE SEQUENCE</scope>
    <source>
        <strain evidence="1">BZ-TG-HK211</strain>
    </source>
</reference>
<comment type="caution">
    <text evidence="1">The sequence shown here is derived from an EMBL/GenBank/DDBJ whole genome shotgun (WGS) entry which is preliminary data.</text>
</comment>
<evidence type="ECO:0000313" key="1">
    <source>
        <dbReference type="EMBL" id="MDV2887825.1"/>
    </source>
</evidence>
<dbReference type="AlphaFoldDB" id="A0AAJ2NSJ3"/>